<comment type="similarity">
    <text evidence="2">Belongs to the 6-phosphogluconate dehydrogenase family.</text>
</comment>
<dbReference type="NCBIfam" id="NF007161">
    <property type="entry name" value="PRK09599.1"/>
    <property type="match status" value="1"/>
</dbReference>
<dbReference type="InterPro" id="IPR006114">
    <property type="entry name" value="6PGDH_C"/>
</dbReference>
<evidence type="ECO:0000313" key="7">
    <source>
        <dbReference type="Proteomes" id="UP000517547"/>
    </source>
</evidence>
<dbReference type="PANTHER" id="PTHR11811">
    <property type="entry name" value="6-PHOSPHOGLUCONATE DEHYDROGENASE"/>
    <property type="match status" value="1"/>
</dbReference>
<dbReference type="RefSeq" id="WP_146049115.1">
    <property type="nucleotide sequence ID" value="NZ_JACAQE010000007.1"/>
</dbReference>
<protein>
    <submittedName>
        <fullName evidence="6">Decarboxylating 6-phosphogluconate dehydrogenase</fullName>
    </submittedName>
</protein>
<sequence>MSRQTSACRWAKVCQSFSSISGVRCMQLGIIGLGRMGGNIARRLMLDGHQTVVYDRNTDFVSGLAKEGARGVADLAALVAGLDQPRAVWVMLPAGAPTEDTIAELSKLLDAGDVIIDGGNTFYKDDIRRGQELAQKGIDYIDVGTSGGVWGLERGYCMMIGGDAKVVERLDPLFATLAPGIGTIPRTRDRVSADDRAERGYIHAGPPGSGHFVKMIHNGIEYGMMQAFAEGFDILKTKNSPSLPEDQRFDLNLADIAEVWRRGSVVSSWLLDLTADALASDPKLDGYSGAVADSGEGRWTIEAAMEQAVPVPVLSNSLFARFRSRQQSTYGDKLLSAMRFGFGGHVETPKK</sequence>
<evidence type="ECO:0000313" key="6">
    <source>
        <dbReference type="EMBL" id="NWC16454.1"/>
    </source>
</evidence>
<dbReference type="SUPFAM" id="SSF51735">
    <property type="entry name" value="NAD(P)-binding Rossmann-fold domains"/>
    <property type="match status" value="1"/>
</dbReference>
<evidence type="ECO:0000256" key="4">
    <source>
        <dbReference type="ARBA" id="ARBA00023064"/>
    </source>
</evidence>
<dbReference type="UniPathway" id="UPA00115"/>
<keyword evidence="4" id="KW-0311">Gluconate utilization</keyword>
<dbReference type="GO" id="GO:0006098">
    <property type="term" value="P:pentose-phosphate shunt"/>
    <property type="evidence" value="ECO:0007669"/>
    <property type="project" value="UniProtKB-UniPathway"/>
</dbReference>
<dbReference type="AlphaFoldDB" id="A0A7Y8CF12"/>
<evidence type="ECO:0000259" key="5">
    <source>
        <dbReference type="SMART" id="SM01350"/>
    </source>
</evidence>
<dbReference type="InterPro" id="IPR006183">
    <property type="entry name" value="Pgluconate_DH"/>
</dbReference>
<accession>A0A7Y8CF12</accession>
<keyword evidence="3" id="KW-0560">Oxidoreductase</keyword>
<dbReference type="Pfam" id="PF00393">
    <property type="entry name" value="6PGD"/>
    <property type="match status" value="1"/>
</dbReference>
<dbReference type="EMBL" id="JACAQE010000007">
    <property type="protein sequence ID" value="NWC16454.1"/>
    <property type="molecule type" value="Genomic_DNA"/>
</dbReference>
<evidence type="ECO:0000256" key="1">
    <source>
        <dbReference type="ARBA" id="ARBA00004959"/>
    </source>
</evidence>
<dbReference type="GO" id="GO:0050661">
    <property type="term" value="F:NADP binding"/>
    <property type="evidence" value="ECO:0007669"/>
    <property type="project" value="InterPro"/>
</dbReference>
<dbReference type="InterPro" id="IPR004849">
    <property type="entry name" value="6DGDH_YqeC"/>
</dbReference>
<dbReference type="InterPro" id="IPR006115">
    <property type="entry name" value="6PGDH_NADP-bd"/>
</dbReference>
<dbReference type="InterPro" id="IPR013328">
    <property type="entry name" value="6PGD_dom2"/>
</dbReference>
<dbReference type="GO" id="GO:0004616">
    <property type="term" value="F:phosphogluconate dehydrogenase (decarboxylating) activity"/>
    <property type="evidence" value="ECO:0007669"/>
    <property type="project" value="InterPro"/>
</dbReference>
<dbReference type="SMART" id="SM01350">
    <property type="entry name" value="6PGD"/>
    <property type="match status" value="1"/>
</dbReference>
<evidence type="ECO:0000256" key="2">
    <source>
        <dbReference type="ARBA" id="ARBA00008419"/>
    </source>
</evidence>
<proteinExistence type="inferred from homology"/>
<organism evidence="6 7">
    <name type="scientific">Pseudomonas gingeri</name>
    <dbReference type="NCBI Taxonomy" id="117681"/>
    <lineage>
        <taxon>Bacteria</taxon>
        <taxon>Pseudomonadati</taxon>
        <taxon>Pseudomonadota</taxon>
        <taxon>Gammaproteobacteria</taxon>
        <taxon>Pseudomonadales</taxon>
        <taxon>Pseudomonadaceae</taxon>
        <taxon>Pseudomonas</taxon>
    </lineage>
</organism>
<dbReference type="Pfam" id="PF03446">
    <property type="entry name" value="NAD_binding_2"/>
    <property type="match status" value="1"/>
</dbReference>
<dbReference type="NCBIfam" id="TIGR00872">
    <property type="entry name" value="gnd_rel"/>
    <property type="match status" value="1"/>
</dbReference>
<evidence type="ECO:0000256" key="3">
    <source>
        <dbReference type="ARBA" id="ARBA00023002"/>
    </source>
</evidence>
<comment type="caution">
    <text evidence="6">The sequence shown here is derived from an EMBL/GenBank/DDBJ whole genome shotgun (WGS) entry which is preliminary data.</text>
</comment>
<feature type="domain" description="6-phosphogluconate dehydrogenase C-terminal" evidence="5">
    <location>
        <begin position="210"/>
        <end position="348"/>
    </location>
</feature>
<dbReference type="InterPro" id="IPR008927">
    <property type="entry name" value="6-PGluconate_DH-like_C_sf"/>
</dbReference>
<dbReference type="GO" id="GO:0019521">
    <property type="term" value="P:D-gluconate metabolic process"/>
    <property type="evidence" value="ECO:0007669"/>
    <property type="project" value="UniProtKB-KW"/>
</dbReference>
<name>A0A7Y8CF12_9PSED</name>
<reference evidence="6 7" key="1">
    <citation type="submission" date="2020-04" db="EMBL/GenBank/DDBJ databases">
        <title>Molecular characterization of pseudomonads from Agaricus bisporus reveal novel blotch 2 pathogens in Western Europe.</title>
        <authorList>
            <person name="Taparia T."/>
            <person name="Krijger M."/>
            <person name="Haynes E."/>
            <person name="Elpinstone J.G."/>
            <person name="Noble R."/>
            <person name="Van Der Wolf J."/>
        </authorList>
    </citation>
    <scope>NUCLEOTIDE SEQUENCE [LARGE SCALE GENOMIC DNA]</scope>
    <source>
        <strain evidence="6 7">IPO3738</strain>
    </source>
</reference>
<dbReference type="Proteomes" id="UP000517547">
    <property type="component" value="Unassembled WGS sequence"/>
</dbReference>
<gene>
    <name evidence="6" type="primary">gnd</name>
    <name evidence="6" type="ORF">HX845_22545</name>
</gene>
<dbReference type="Gene3D" id="1.10.1040.10">
    <property type="entry name" value="N-(1-d-carboxylethyl)-l-norvaline Dehydrogenase, domain 2"/>
    <property type="match status" value="1"/>
</dbReference>
<dbReference type="Gene3D" id="3.40.50.720">
    <property type="entry name" value="NAD(P)-binding Rossmann-like Domain"/>
    <property type="match status" value="1"/>
</dbReference>
<dbReference type="PRINTS" id="PR00076">
    <property type="entry name" value="6PGDHDRGNASE"/>
</dbReference>
<dbReference type="InterPro" id="IPR036291">
    <property type="entry name" value="NAD(P)-bd_dom_sf"/>
</dbReference>
<dbReference type="SUPFAM" id="SSF48179">
    <property type="entry name" value="6-phosphogluconate dehydrogenase C-terminal domain-like"/>
    <property type="match status" value="1"/>
</dbReference>
<comment type="pathway">
    <text evidence="1">Carbohydrate degradation; pentose phosphate pathway.</text>
</comment>